<dbReference type="RefSeq" id="WP_237346043.1">
    <property type="nucleotide sequence ID" value="NZ_JABWGX010000015.1"/>
</dbReference>
<name>A0ABU0L899_XANAG</name>
<evidence type="ECO:0000313" key="3">
    <source>
        <dbReference type="Proteomes" id="UP001241747"/>
    </source>
</evidence>
<gene>
    <name evidence="2" type="ORF">QOZ94_000099</name>
</gene>
<keyword evidence="3" id="KW-1185">Reference proteome</keyword>
<accession>A0ABU0L899</accession>
<protein>
    <submittedName>
        <fullName evidence="2">General secretion pathway protein I</fullName>
    </submittedName>
</protein>
<sequence>MALAVTMAVLAAIGLVVGANARATRALEQRAALVATAQAVEAGIPPRDQLREDRLDGVVAGHAWRMDTEPLDVGDIPDGVRWVPRRVRIRVAGPKGGLIEIETVRLVPTDTPPDTAPGDTESGPPDRSGAAAP</sequence>
<dbReference type="Proteomes" id="UP001241747">
    <property type="component" value="Unassembled WGS sequence"/>
</dbReference>
<comment type="caution">
    <text evidence="2">The sequence shown here is derived from an EMBL/GenBank/DDBJ whole genome shotgun (WGS) entry which is preliminary data.</text>
</comment>
<proteinExistence type="predicted"/>
<organism evidence="2 3">
    <name type="scientific">Xanthobacter agilis</name>
    <dbReference type="NCBI Taxonomy" id="47492"/>
    <lineage>
        <taxon>Bacteria</taxon>
        <taxon>Pseudomonadati</taxon>
        <taxon>Pseudomonadota</taxon>
        <taxon>Alphaproteobacteria</taxon>
        <taxon>Hyphomicrobiales</taxon>
        <taxon>Xanthobacteraceae</taxon>
        <taxon>Xanthobacter</taxon>
    </lineage>
</organism>
<evidence type="ECO:0000313" key="2">
    <source>
        <dbReference type="EMBL" id="MDQ0503329.1"/>
    </source>
</evidence>
<evidence type="ECO:0000256" key="1">
    <source>
        <dbReference type="SAM" id="MobiDB-lite"/>
    </source>
</evidence>
<reference evidence="2 3" key="1">
    <citation type="submission" date="2023-07" db="EMBL/GenBank/DDBJ databases">
        <title>Genomic Encyclopedia of Type Strains, Phase IV (KMG-IV): sequencing the most valuable type-strain genomes for metagenomic binning, comparative biology and taxonomic classification.</title>
        <authorList>
            <person name="Goeker M."/>
        </authorList>
    </citation>
    <scope>NUCLEOTIDE SEQUENCE [LARGE SCALE GENOMIC DNA]</scope>
    <source>
        <strain evidence="2 3">DSM 3770</strain>
    </source>
</reference>
<feature type="region of interest" description="Disordered" evidence="1">
    <location>
        <begin position="106"/>
        <end position="133"/>
    </location>
</feature>
<dbReference type="EMBL" id="JAUSVY010000001">
    <property type="protein sequence ID" value="MDQ0503329.1"/>
    <property type="molecule type" value="Genomic_DNA"/>
</dbReference>